<accession>A0A382VID5</accession>
<dbReference type="EMBL" id="UINC01151836">
    <property type="protein sequence ID" value="SVD45678.1"/>
    <property type="molecule type" value="Genomic_DNA"/>
</dbReference>
<gene>
    <name evidence="2" type="ORF">METZ01_LOCUS398532</name>
</gene>
<proteinExistence type="predicted"/>
<evidence type="ECO:0000313" key="2">
    <source>
        <dbReference type="EMBL" id="SVD45678.1"/>
    </source>
</evidence>
<keyword evidence="1" id="KW-0472">Membrane</keyword>
<feature type="non-terminal residue" evidence="2">
    <location>
        <position position="52"/>
    </location>
</feature>
<feature type="transmembrane region" description="Helical" evidence="1">
    <location>
        <begin position="21"/>
        <end position="39"/>
    </location>
</feature>
<organism evidence="2">
    <name type="scientific">marine metagenome</name>
    <dbReference type="NCBI Taxonomy" id="408172"/>
    <lineage>
        <taxon>unclassified sequences</taxon>
        <taxon>metagenomes</taxon>
        <taxon>ecological metagenomes</taxon>
    </lineage>
</organism>
<keyword evidence="1" id="KW-0812">Transmembrane</keyword>
<evidence type="ECO:0000256" key="1">
    <source>
        <dbReference type="SAM" id="Phobius"/>
    </source>
</evidence>
<sequence>SPHTNRRSVTSHSRRHQLRGLNSFVGFILSLSWCLRLWLATPPPNGNGATHA</sequence>
<reference evidence="2" key="1">
    <citation type="submission" date="2018-05" db="EMBL/GenBank/DDBJ databases">
        <authorList>
            <person name="Lanie J.A."/>
            <person name="Ng W.-L."/>
            <person name="Kazmierczak K.M."/>
            <person name="Andrzejewski T.M."/>
            <person name="Davidsen T.M."/>
            <person name="Wayne K.J."/>
            <person name="Tettelin H."/>
            <person name="Glass J.I."/>
            <person name="Rusch D."/>
            <person name="Podicherti R."/>
            <person name="Tsui H.-C.T."/>
            <person name="Winkler M.E."/>
        </authorList>
    </citation>
    <scope>NUCLEOTIDE SEQUENCE</scope>
</reference>
<name>A0A382VID5_9ZZZZ</name>
<dbReference type="AlphaFoldDB" id="A0A382VID5"/>
<feature type="non-terminal residue" evidence="2">
    <location>
        <position position="1"/>
    </location>
</feature>
<protein>
    <submittedName>
        <fullName evidence="2">Uncharacterized protein</fullName>
    </submittedName>
</protein>
<keyword evidence="1" id="KW-1133">Transmembrane helix</keyword>